<feature type="compositionally biased region" description="Low complexity" evidence="2">
    <location>
        <begin position="943"/>
        <end position="957"/>
    </location>
</feature>
<dbReference type="GO" id="GO:0035556">
    <property type="term" value="P:intracellular signal transduction"/>
    <property type="evidence" value="ECO:0007669"/>
    <property type="project" value="InterPro"/>
</dbReference>
<feature type="compositionally biased region" description="Basic residues" evidence="2">
    <location>
        <begin position="1058"/>
        <end position="1069"/>
    </location>
</feature>
<reference evidence="4" key="1">
    <citation type="submission" date="2013-02" db="EMBL/GenBank/DDBJ databases">
        <title>The Genome Sequence of Plasmodium falciparum Santa Lucia.</title>
        <authorList>
            <consortium name="The Broad Institute Genome Sequencing Platform"/>
            <consortium name="The Broad Institute Genome Sequencing Center for Infectious Disease"/>
            <person name="Neafsey D."/>
            <person name="Cheeseman I."/>
            <person name="Volkman S."/>
            <person name="Adams J."/>
            <person name="Walker B."/>
            <person name="Young S.K."/>
            <person name="Zeng Q."/>
            <person name="Gargeya S."/>
            <person name="Fitzgerald M."/>
            <person name="Haas B."/>
            <person name="Abouelleil A."/>
            <person name="Alvarado L."/>
            <person name="Arachchi H.M."/>
            <person name="Berlin A.M."/>
            <person name="Chapman S.B."/>
            <person name="Dewar J."/>
            <person name="Goldberg J."/>
            <person name="Griggs A."/>
            <person name="Gujja S."/>
            <person name="Hansen M."/>
            <person name="Howarth C."/>
            <person name="Imamovic A."/>
            <person name="Larimer J."/>
            <person name="McCowan C."/>
            <person name="Murphy C."/>
            <person name="Neiman D."/>
            <person name="Pearson M."/>
            <person name="Priest M."/>
            <person name="Roberts A."/>
            <person name="Saif S."/>
            <person name="Shea T."/>
            <person name="Sisk P."/>
            <person name="Sykes S."/>
            <person name="Wortman J."/>
            <person name="Nusbaum C."/>
            <person name="Birren B."/>
        </authorList>
    </citation>
    <scope>NUCLEOTIDE SEQUENCE [LARGE SCALE GENOMIC DNA]</scope>
    <source>
        <strain evidence="4">Santa Lucia</strain>
    </source>
</reference>
<dbReference type="PANTHER" id="PTHR47455">
    <property type="entry name" value="ADENYLYL CYCLASE BETA"/>
    <property type="match status" value="1"/>
</dbReference>
<feature type="region of interest" description="Disordered" evidence="2">
    <location>
        <begin position="184"/>
        <end position="234"/>
    </location>
</feature>
<feature type="domain" description="Guanylate cyclase" evidence="3">
    <location>
        <begin position="114"/>
        <end position="173"/>
    </location>
</feature>
<feature type="region of interest" description="Disordered" evidence="2">
    <location>
        <begin position="943"/>
        <end position="1031"/>
    </location>
</feature>
<gene>
    <name evidence="4" type="ORF">PFAG_01907</name>
</gene>
<dbReference type="Gene3D" id="3.30.70.1230">
    <property type="entry name" value="Nucleotide cyclase"/>
    <property type="match status" value="2"/>
</dbReference>
<dbReference type="OrthoDB" id="194468at2759"/>
<dbReference type="GO" id="GO:0009190">
    <property type="term" value="P:cyclic nucleotide biosynthetic process"/>
    <property type="evidence" value="ECO:0007669"/>
    <property type="project" value="InterPro"/>
</dbReference>
<evidence type="ECO:0000256" key="2">
    <source>
        <dbReference type="SAM" id="MobiDB-lite"/>
    </source>
</evidence>
<evidence type="ECO:0000313" key="4">
    <source>
        <dbReference type="EMBL" id="EUT87583.1"/>
    </source>
</evidence>
<organism evidence="4">
    <name type="scientific">Plasmodium falciparum Santa Lucia</name>
    <dbReference type="NCBI Taxonomy" id="478859"/>
    <lineage>
        <taxon>Eukaryota</taxon>
        <taxon>Sar</taxon>
        <taxon>Alveolata</taxon>
        <taxon>Apicomplexa</taxon>
        <taxon>Aconoidasida</taxon>
        <taxon>Haemosporida</taxon>
        <taxon>Plasmodiidae</taxon>
        <taxon>Plasmodium</taxon>
        <taxon>Plasmodium (Laverania)</taxon>
    </lineage>
</organism>
<dbReference type="InterPro" id="IPR001054">
    <property type="entry name" value="A/G_cyclase"/>
</dbReference>
<dbReference type="CDD" id="cd07302">
    <property type="entry name" value="CHD"/>
    <property type="match status" value="1"/>
</dbReference>
<dbReference type="EMBL" id="KE123490">
    <property type="protein sequence ID" value="EUT87583.1"/>
    <property type="molecule type" value="Genomic_DNA"/>
</dbReference>
<feature type="domain" description="Guanylate cyclase" evidence="3">
    <location>
        <begin position="428"/>
        <end position="560"/>
    </location>
</feature>
<feature type="compositionally biased region" description="Basic and acidic residues" evidence="2">
    <location>
        <begin position="1010"/>
        <end position="1031"/>
    </location>
</feature>
<feature type="region of interest" description="Disordered" evidence="2">
    <location>
        <begin position="1044"/>
        <end position="1092"/>
    </location>
</feature>
<feature type="region of interest" description="Disordered" evidence="2">
    <location>
        <begin position="1204"/>
        <end position="1232"/>
    </location>
</feature>
<dbReference type="Proteomes" id="UP000030666">
    <property type="component" value="Unassembled WGS sequence"/>
</dbReference>
<feature type="compositionally biased region" description="Polar residues" evidence="2">
    <location>
        <begin position="1083"/>
        <end position="1092"/>
    </location>
</feature>
<accession>W7FS64</accession>
<feature type="region of interest" description="Disordered" evidence="2">
    <location>
        <begin position="894"/>
        <end position="918"/>
    </location>
</feature>
<keyword evidence="1" id="KW-0175">Coiled coil</keyword>
<dbReference type="FunFam" id="3.30.70.1230:FF:000034">
    <property type="entry name" value="Adenylyl cyclase beta"/>
    <property type="match status" value="1"/>
</dbReference>
<sequence length="1666" mass="196040">MLKNIFSEYLKSYDNKDENYERINNLSRNYSCDYTSDWRWFSIKCERFLENELYKKYNKEEREKKKKNKNIIKENENLAIFRSFFPKILLNIYSKCENPAQFFSNLVIQKFNSVVFFCDASGFSNLAEQLDKRINGTELLGNCLNKFFNILIKIIDYWGGDIIKFSGDAVLVIWPLHNVLKNKKKKKKKNGTQNNDSDDEHVNLKDNKTSHDSKSNIAQANNSDDNYPSDYNKKKKNQNAVEIRKICLLALGCCMDIHKLLNKFPTPIENKYLKVHIAITYGKVSFLQIGNVLRKREYLLSGKPLEEIGAGESLAKNGESVLSYSFYKNIKDKVMVQGTCKKNFFLFVKMKEEIDMKNVVKEEENISKNNIKDNKRRNSLEDKIKKRFTLLSTDKQSRQSTIIYENFDLLLKTFIPDIVYRKLSLGCNIFFNEIRKVTIIFVSVKDIDASTMTGVHSAHGIMKLTQKAVFTMEGTINKFILDDKGILILIMFGLPPLYHCDDTIRALLTCFRLIDALKSLKLNGSIGISTGKIWCGIIGNKIRKEYTALGDSVNVAARLCFKAGNKEIYVDENTYNNCKHFISFQKLISIKVKGKNKLIKIYSPIGTINKKSIDYVYDNTSNDNNYFTDEELLVNNQNNKKNNNILLNKEETIKNVHENLYTNIDLSIIQNKLIKTNYQQIFDFSFLNNNFLFIYYKSFFKNKIYHLYDDFHGKSHSPSKSFSSINNTYNNLLTYDMIYSLSRFNKIKTSLHVDYKSYTGPFLLHEYYDPFHFKFKELSRIGGVLFVEGNENLGIFEFIKLITNGLYNFKLFNVSNMPNSLYINITNPLLPWKILCNDILNTWKLSHMRKKNLLLNKNDNFNMLREITHPSYHWFFKSMIHVIDDLDIPFFKTKKKKKKKEKEKEKEYYNHKHKNYSYQTNKYIHNHTNKKNEHNLIQNKINTNTQTQNASNNSNNNIFSKRKLKKKKKLSKMQCNNDDDDDDIHDDNHDDNHDDDDIHDDNHDDDDIHDDNHDGDDIHDDNHDGDDIHDDFHDDDDIHDDIHHDDNIHDDDNYNTPVRKHNVKKNKLTNKHEPSYPKHTATGDVSSSSHAYSRNDIQTKMKNELKENRIGIISSMIYYFTLHENMFIIFNYRSGTSLNINIEDDAWKISNNIAKLAMLKRKKISKHLQKNLKDWRKNHSRKCDFCKGNFMNTTYVNNNSHYSQNINITNDNNNNNKKNSSSSNNNNNNNDISAFSLKQQKLYQAHEIILMDENNDSSSKKSSSATLINNSEINSQIYNNENIIHNTNKQENINVLQLFKEEKDIVNNTNKIKEQKMFYKTLCPNIKDNILLYIAQQKMNEQNNNYQMNKNQNSKNNYLNDNIQNQINHLVKDNMDKHIYNNNNNNNNDNVYQNKSPLCNPFFMHKHKPLIFLFINGMKNNSNIKQLKKIKKYAQQCEASIELKPFNKYDLYEFVSLCLNIHKDKISTQLIEYLNKTCFGIPKFVQYTLFYLLTNHYIELYKYEKDKNDKHNYENNDELHPSTAYCMSLIDSLNQEEQLLAKLCSFFNNTFNIKKMECIYPKYISRCELKKIIVKLVEKNVFCLYEDPNKKSVTLPKDNVNSIHNINFVYRDMYNKINSFLEKKSKHHSLFGKHKNVPDEEIYFCITNFSLKKVITIKRKKRNNGK</sequence>
<dbReference type="Pfam" id="PF00211">
    <property type="entry name" value="Guanylate_cyc"/>
    <property type="match status" value="1"/>
</dbReference>
<feature type="coiled-coil region" evidence="1">
    <location>
        <begin position="50"/>
        <end position="77"/>
    </location>
</feature>
<dbReference type="SUPFAM" id="SSF55073">
    <property type="entry name" value="Nucleotide cyclase"/>
    <property type="match status" value="2"/>
</dbReference>
<dbReference type="PANTHER" id="PTHR47455:SF1">
    <property type="entry name" value="GUANYLATE CYCLASE DOMAIN-CONTAINING PROTEIN"/>
    <property type="match status" value="1"/>
</dbReference>
<evidence type="ECO:0000256" key="1">
    <source>
        <dbReference type="SAM" id="Coils"/>
    </source>
</evidence>
<feature type="compositionally biased region" description="Low complexity" evidence="2">
    <location>
        <begin position="1205"/>
        <end position="1232"/>
    </location>
</feature>
<proteinExistence type="predicted"/>
<dbReference type="InterPro" id="IPR029787">
    <property type="entry name" value="Nucleotide_cyclase"/>
</dbReference>
<feature type="compositionally biased region" description="Low complexity" evidence="2">
    <location>
        <begin position="221"/>
        <end position="230"/>
    </location>
</feature>
<name>W7FS64_PLAFA</name>
<feature type="compositionally biased region" description="Basic residues" evidence="2">
    <location>
        <begin position="960"/>
        <end position="971"/>
    </location>
</feature>
<feature type="compositionally biased region" description="Acidic residues" evidence="2">
    <location>
        <begin position="993"/>
        <end position="1009"/>
    </location>
</feature>
<dbReference type="PROSITE" id="PS50125">
    <property type="entry name" value="GUANYLATE_CYCLASE_2"/>
    <property type="match status" value="2"/>
</dbReference>
<evidence type="ECO:0000259" key="3">
    <source>
        <dbReference type="PROSITE" id="PS50125"/>
    </source>
</evidence>
<feature type="compositionally biased region" description="Basic and acidic residues" evidence="2">
    <location>
        <begin position="200"/>
        <end position="214"/>
    </location>
</feature>
<protein>
    <recommendedName>
        <fullName evidence="3">Guanylate cyclase domain-containing protein</fullName>
    </recommendedName>
</protein>